<feature type="domain" description="F-box" evidence="2">
    <location>
        <begin position="56"/>
        <end position="101"/>
    </location>
</feature>
<dbReference type="SUPFAM" id="SSF81383">
    <property type="entry name" value="F-box domain"/>
    <property type="match status" value="1"/>
</dbReference>
<dbReference type="InParanoid" id="A0A165BD73"/>
<feature type="compositionally biased region" description="Acidic residues" evidence="1">
    <location>
        <begin position="529"/>
        <end position="540"/>
    </location>
</feature>
<dbReference type="EMBL" id="KV426491">
    <property type="protein sequence ID" value="KZV80368.1"/>
    <property type="molecule type" value="Genomic_DNA"/>
</dbReference>
<dbReference type="Gene3D" id="1.20.1280.50">
    <property type="match status" value="1"/>
</dbReference>
<dbReference type="PROSITE" id="PS50181">
    <property type="entry name" value="FBOX"/>
    <property type="match status" value="1"/>
</dbReference>
<evidence type="ECO:0000259" key="2">
    <source>
        <dbReference type="PROSITE" id="PS50181"/>
    </source>
</evidence>
<keyword evidence="4" id="KW-1185">Reference proteome</keyword>
<dbReference type="InterPro" id="IPR001810">
    <property type="entry name" value="F-box_dom"/>
</dbReference>
<organism evidence="3 4">
    <name type="scientific">Exidia glandulosa HHB12029</name>
    <dbReference type="NCBI Taxonomy" id="1314781"/>
    <lineage>
        <taxon>Eukaryota</taxon>
        <taxon>Fungi</taxon>
        <taxon>Dikarya</taxon>
        <taxon>Basidiomycota</taxon>
        <taxon>Agaricomycotina</taxon>
        <taxon>Agaricomycetes</taxon>
        <taxon>Auriculariales</taxon>
        <taxon>Exidiaceae</taxon>
        <taxon>Exidia</taxon>
    </lineage>
</organism>
<dbReference type="OrthoDB" id="2745718at2759"/>
<dbReference type="STRING" id="1314781.A0A165BD73"/>
<evidence type="ECO:0000256" key="1">
    <source>
        <dbReference type="SAM" id="MobiDB-lite"/>
    </source>
</evidence>
<dbReference type="Pfam" id="PF00646">
    <property type="entry name" value="F-box"/>
    <property type="match status" value="1"/>
</dbReference>
<evidence type="ECO:0000313" key="4">
    <source>
        <dbReference type="Proteomes" id="UP000077266"/>
    </source>
</evidence>
<sequence>MCGLVRRCAHAANKVASVVGSDEGLGRAARAQFEVSLEHRRGASTWFGASIPPRSSMPLDSLPDELWLRIFFFGDALSLRALAAVCRLFKSIIAESRFLQLSLELEEGGLRLLSPSTSSEETLRLVRSSRRAWQTLSPSFRTSIAVPFVPGSLYELSGGYFFLSVETGALRPRVIAYVRLPHIDDDLGDVDEVQTAAPWQSVQFNEDIIDFAIDVDQDFLCFVQHIPTQLPEGRFRQIYRVHFRQMSDGKPHPGAKEVAVEHVVESDSPFAHVSVVIQVVGDHVVIMFSGRLNIARLDSLAVWDWTTGQLKGTVGASEPKSIHTFVMLSPCQFLLAPPATRHLEVYRFDTSRTQPPTPLGCEARFELPPSYIVQTVIFRAEPASFNSTPYTGPRRPFGVEPEKGIVSFTVQLATQTEGFMRRFIARRQTFLDYIASETVPWTAWRHLTRWDAIEWPPNWICYTMGARHVMLGSGDDASGEIVADGEETPIRVQDFDPALLRDVRSGRLGMPEDGNIEVHIREAGTADIPDSDADENENESEDAKPVQGLPCVEITTKQTFDFAGILLDEDRIIGLTVNARGDITDLDVFLMGGVRRESTQ</sequence>
<dbReference type="InterPro" id="IPR036047">
    <property type="entry name" value="F-box-like_dom_sf"/>
</dbReference>
<accession>A0A165BD73</accession>
<protein>
    <recommendedName>
        <fullName evidence="2">F-box domain-containing protein</fullName>
    </recommendedName>
</protein>
<feature type="region of interest" description="Disordered" evidence="1">
    <location>
        <begin position="526"/>
        <end position="547"/>
    </location>
</feature>
<evidence type="ECO:0000313" key="3">
    <source>
        <dbReference type="EMBL" id="KZV80368.1"/>
    </source>
</evidence>
<proteinExistence type="predicted"/>
<gene>
    <name evidence="3" type="ORF">EXIGLDRAFT_425409</name>
</gene>
<reference evidence="3 4" key="1">
    <citation type="journal article" date="2016" name="Mol. Biol. Evol.">
        <title>Comparative Genomics of Early-Diverging Mushroom-Forming Fungi Provides Insights into the Origins of Lignocellulose Decay Capabilities.</title>
        <authorList>
            <person name="Nagy L.G."/>
            <person name="Riley R."/>
            <person name="Tritt A."/>
            <person name="Adam C."/>
            <person name="Daum C."/>
            <person name="Floudas D."/>
            <person name="Sun H."/>
            <person name="Yadav J.S."/>
            <person name="Pangilinan J."/>
            <person name="Larsson K.H."/>
            <person name="Matsuura K."/>
            <person name="Barry K."/>
            <person name="Labutti K."/>
            <person name="Kuo R."/>
            <person name="Ohm R.A."/>
            <person name="Bhattacharya S.S."/>
            <person name="Shirouzu T."/>
            <person name="Yoshinaga Y."/>
            <person name="Martin F.M."/>
            <person name="Grigoriev I.V."/>
            <person name="Hibbett D.S."/>
        </authorList>
    </citation>
    <scope>NUCLEOTIDE SEQUENCE [LARGE SCALE GENOMIC DNA]</scope>
    <source>
        <strain evidence="3 4">HHB12029</strain>
    </source>
</reference>
<dbReference type="AlphaFoldDB" id="A0A165BD73"/>
<dbReference type="CDD" id="cd09917">
    <property type="entry name" value="F-box_SF"/>
    <property type="match status" value="1"/>
</dbReference>
<dbReference type="Proteomes" id="UP000077266">
    <property type="component" value="Unassembled WGS sequence"/>
</dbReference>
<name>A0A165BD73_EXIGL</name>
<dbReference type="SMART" id="SM00256">
    <property type="entry name" value="FBOX"/>
    <property type="match status" value="1"/>
</dbReference>